<evidence type="ECO:0000313" key="2">
    <source>
        <dbReference type="EMBL" id="GAA2153545.1"/>
    </source>
</evidence>
<sequence length="75" mass="7918">MLPIPLTGKLFDAVRVVAVVALLMPPLLLAAVASLPALALLPFLPGGDLRAERMMRQLMLWTSRLLAVGRVGGSA</sequence>
<evidence type="ECO:0000256" key="1">
    <source>
        <dbReference type="SAM" id="Phobius"/>
    </source>
</evidence>
<proteinExistence type="predicted"/>
<keyword evidence="1" id="KW-0812">Transmembrane</keyword>
<name>A0ABP5LTD1_9ACTN</name>
<evidence type="ECO:0008006" key="4">
    <source>
        <dbReference type="Google" id="ProtNLM"/>
    </source>
</evidence>
<keyword evidence="1" id="KW-0472">Membrane</keyword>
<feature type="transmembrane region" description="Helical" evidence="1">
    <location>
        <begin position="16"/>
        <end position="44"/>
    </location>
</feature>
<dbReference type="EMBL" id="BAAANT010000038">
    <property type="protein sequence ID" value="GAA2153545.1"/>
    <property type="molecule type" value="Genomic_DNA"/>
</dbReference>
<dbReference type="Proteomes" id="UP001422759">
    <property type="component" value="Unassembled WGS sequence"/>
</dbReference>
<keyword evidence="1" id="KW-1133">Transmembrane helix</keyword>
<accession>A0ABP5LTD1</accession>
<reference evidence="3" key="1">
    <citation type="journal article" date="2019" name="Int. J. Syst. Evol. Microbiol.">
        <title>The Global Catalogue of Microorganisms (GCM) 10K type strain sequencing project: providing services to taxonomists for standard genome sequencing and annotation.</title>
        <authorList>
            <consortium name="The Broad Institute Genomics Platform"/>
            <consortium name="The Broad Institute Genome Sequencing Center for Infectious Disease"/>
            <person name="Wu L."/>
            <person name="Ma J."/>
        </authorList>
    </citation>
    <scope>NUCLEOTIDE SEQUENCE [LARGE SCALE GENOMIC DNA]</scope>
    <source>
        <strain evidence="3">JCM 14560</strain>
    </source>
</reference>
<gene>
    <name evidence="2" type="ORF">GCM10009760_51370</name>
</gene>
<protein>
    <recommendedName>
        <fullName evidence="4">dTMP kinase</fullName>
    </recommendedName>
</protein>
<evidence type="ECO:0000313" key="3">
    <source>
        <dbReference type="Proteomes" id="UP001422759"/>
    </source>
</evidence>
<comment type="caution">
    <text evidence="2">The sequence shown here is derived from an EMBL/GenBank/DDBJ whole genome shotgun (WGS) entry which is preliminary data.</text>
</comment>
<organism evidence="2 3">
    <name type="scientific">Kitasatospora kazusensis</name>
    <dbReference type="NCBI Taxonomy" id="407974"/>
    <lineage>
        <taxon>Bacteria</taxon>
        <taxon>Bacillati</taxon>
        <taxon>Actinomycetota</taxon>
        <taxon>Actinomycetes</taxon>
        <taxon>Kitasatosporales</taxon>
        <taxon>Streptomycetaceae</taxon>
        <taxon>Kitasatospora</taxon>
    </lineage>
</organism>
<keyword evidence="3" id="KW-1185">Reference proteome</keyword>